<dbReference type="InterPro" id="IPR017925">
    <property type="entry name" value="DHFR_CS"/>
</dbReference>
<dbReference type="InterPro" id="IPR012259">
    <property type="entry name" value="DHFR"/>
</dbReference>
<proteinExistence type="inferred from homology"/>
<name>A0ABP9J7L8_9MICO</name>
<evidence type="ECO:0000256" key="4">
    <source>
        <dbReference type="ARBA" id="ARBA00022563"/>
    </source>
</evidence>
<evidence type="ECO:0000313" key="10">
    <source>
        <dbReference type="EMBL" id="GAA5023218.1"/>
    </source>
</evidence>
<organism evidence="10 11">
    <name type="scientific">Terrabacter aeriphilus</name>
    <dbReference type="NCBI Taxonomy" id="515662"/>
    <lineage>
        <taxon>Bacteria</taxon>
        <taxon>Bacillati</taxon>
        <taxon>Actinomycetota</taxon>
        <taxon>Actinomycetes</taxon>
        <taxon>Micrococcales</taxon>
        <taxon>Intrasporangiaceae</taxon>
        <taxon>Terrabacter</taxon>
    </lineage>
</organism>
<gene>
    <name evidence="10" type="ORF">GCM10023258_14310</name>
</gene>
<dbReference type="SUPFAM" id="SSF53597">
    <property type="entry name" value="Dihydrofolate reductase-like"/>
    <property type="match status" value="1"/>
</dbReference>
<dbReference type="PROSITE" id="PS00075">
    <property type="entry name" value="DHFR_1"/>
    <property type="match status" value="1"/>
</dbReference>
<keyword evidence="4 7" id="KW-0554">One-carbon metabolism</keyword>
<protein>
    <recommendedName>
        <fullName evidence="3 7">Dihydrofolate reductase</fullName>
        <ecNumber evidence="3 7">1.5.1.3</ecNumber>
    </recommendedName>
</protein>
<dbReference type="PIRSF" id="PIRSF000194">
    <property type="entry name" value="DHFR"/>
    <property type="match status" value="1"/>
</dbReference>
<dbReference type="Gene3D" id="3.40.430.10">
    <property type="entry name" value="Dihydrofolate Reductase, subunit A"/>
    <property type="match status" value="1"/>
</dbReference>
<reference evidence="11" key="1">
    <citation type="journal article" date="2019" name="Int. J. Syst. Evol. Microbiol.">
        <title>The Global Catalogue of Microorganisms (GCM) 10K type strain sequencing project: providing services to taxonomists for standard genome sequencing and annotation.</title>
        <authorList>
            <consortium name="The Broad Institute Genomics Platform"/>
            <consortium name="The Broad Institute Genome Sequencing Center for Infectious Disease"/>
            <person name="Wu L."/>
            <person name="Ma J."/>
        </authorList>
    </citation>
    <scope>NUCLEOTIDE SEQUENCE [LARGE SCALE GENOMIC DNA]</scope>
    <source>
        <strain evidence="11">JCM 17687</strain>
    </source>
</reference>
<comment type="catalytic activity">
    <reaction evidence="7">
        <text>(6S)-5,6,7,8-tetrahydrofolate + NADP(+) = 7,8-dihydrofolate + NADPH + H(+)</text>
        <dbReference type="Rhea" id="RHEA:15009"/>
        <dbReference type="ChEBI" id="CHEBI:15378"/>
        <dbReference type="ChEBI" id="CHEBI:57451"/>
        <dbReference type="ChEBI" id="CHEBI:57453"/>
        <dbReference type="ChEBI" id="CHEBI:57783"/>
        <dbReference type="ChEBI" id="CHEBI:58349"/>
        <dbReference type="EC" id="1.5.1.3"/>
    </reaction>
</comment>
<dbReference type="EC" id="1.5.1.3" evidence="3 7"/>
<comment type="similarity">
    <text evidence="2 7 8">Belongs to the dihydrofolate reductase family.</text>
</comment>
<sequence length="162" mass="17793">MSEPSAVLPNVTMIAAVGRNGVIGDGLGMPWHLPEDLRFFKRTTMGHPMVMGRRTFDSMGALPGRRSVVVTRRRDWSAPGVEVAHSLPEALDLVSGAEQVFVVGGGEIYRQAMRYAARLLVTEVDLSPAGSVTFPEIDPSVWVETARDARDGFAWVTWERRA</sequence>
<evidence type="ECO:0000256" key="8">
    <source>
        <dbReference type="RuleBase" id="RU004474"/>
    </source>
</evidence>
<keyword evidence="5 7" id="KW-0521">NADP</keyword>
<accession>A0ABP9J7L8</accession>
<evidence type="ECO:0000256" key="7">
    <source>
        <dbReference type="PIRNR" id="PIRNR000194"/>
    </source>
</evidence>
<dbReference type="InterPro" id="IPR024072">
    <property type="entry name" value="DHFR-like_dom_sf"/>
</dbReference>
<dbReference type="Pfam" id="PF00186">
    <property type="entry name" value="DHFR_1"/>
    <property type="match status" value="1"/>
</dbReference>
<evidence type="ECO:0000256" key="1">
    <source>
        <dbReference type="ARBA" id="ARBA00004903"/>
    </source>
</evidence>
<dbReference type="EMBL" id="BAABIW010000010">
    <property type="protein sequence ID" value="GAA5023218.1"/>
    <property type="molecule type" value="Genomic_DNA"/>
</dbReference>
<evidence type="ECO:0000259" key="9">
    <source>
        <dbReference type="PROSITE" id="PS51330"/>
    </source>
</evidence>
<comment type="pathway">
    <text evidence="1 7">Cofactor biosynthesis; tetrahydrofolate biosynthesis; 5,6,7,8-tetrahydrofolate from 7,8-dihydrofolate: step 1/1.</text>
</comment>
<dbReference type="PRINTS" id="PR00070">
    <property type="entry name" value="DHFR"/>
</dbReference>
<evidence type="ECO:0000313" key="11">
    <source>
        <dbReference type="Proteomes" id="UP001500427"/>
    </source>
</evidence>
<dbReference type="RefSeq" id="WP_345506776.1">
    <property type="nucleotide sequence ID" value="NZ_BAABIW010000010.1"/>
</dbReference>
<evidence type="ECO:0000256" key="3">
    <source>
        <dbReference type="ARBA" id="ARBA00012856"/>
    </source>
</evidence>
<comment type="caution">
    <text evidence="10">The sequence shown here is derived from an EMBL/GenBank/DDBJ whole genome shotgun (WGS) entry which is preliminary data.</text>
</comment>
<evidence type="ECO:0000256" key="5">
    <source>
        <dbReference type="ARBA" id="ARBA00022857"/>
    </source>
</evidence>
<keyword evidence="11" id="KW-1185">Reference proteome</keyword>
<keyword evidence="6 7" id="KW-0560">Oxidoreductase</keyword>
<dbReference type="PANTHER" id="PTHR48069:SF3">
    <property type="entry name" value="DIHYDROFOLATE REDUCTASE"/>
    <property type="match status" value="1"/>
</dbReference>
<evidence type="ECO:0000256" key="2">
    <source>
        <dbReference type="ARBA" id="ARBA00009539"/>
    </source>
</evidence>
<dbReference type="PROSITE" id="PS51330">
    <property type="entry name" value="DHFR_2"/>
    <property type="match status" value="1"/>
</dbReference>
<dbReference type="CDD" id="cd00209">
    <property type="entry name" value="DHFR"/>
    <property type="match status" value="1"/>
</dbReference>
<feature type="domain" description="DHFR" evidence="9">
    <location>
        <begin position="10"/>
        <end position="162"/>
    </location>
</feature>
<dbReference type="Proteomes" id="UP001500427">
    <property type="component" value="Unassembled WGS sequence"/>
</dbReference>
<comment type="function">
    <text evidence="7">Key enzyme in folate metabolism. Catalyzes an essential reaction for de novo glycine and purine synthesis, and for DNA precursor synthesis.</text>
</comment>
<dbReference type="InterPro" id="IPR001796">
    <property type="entry name" value="DHFR_dom"/>
</dbReference>
<dbReference type="PANTHER" id="PTHR48069">
    <property type="entry name" value="DIHYDROFOLATE REDUCTASE"/>
    <property type="match status" value="1"/>
</dbReference>
<evidence type="ECO:0000256" key="6">
    <source>
        <dbReference type="ARBA" id="ARBA00023002"/>
    </source>
</evidence>